<proteinExistence type="predicted"/>
<dbReference type="PANTHER" id="PTHR43833">
    <property type="entry name" value="POTASSIUM CHANNEL PROTEIN 2-RELATED-RELATED"/>
    <property type="match status" value="1"/>
</dbReference>
<dbReference type="RefSeq" id="WP_005683116.1">
    <property type="nucleotide sequence ID" value="NZ_ADNC01000002.1"/>
</dbReference>
<dbReference type="Gene3D" id="3.40.50.720">
    <property type="entry name" value="NAD(P)-binding Rossmann-like Domain"/>
    <property type="match status" value="1"/>
</dbReference>
<dbReference type="PANTHER" id="PTHR43833:SF7">
    <property type="entry name" value="KTR SYSTEM POTASSIUM UPTAKE PROTEIN C"/>
    <property type="match status" value="1"/>
</dbReference>
<dbReference type="Pfam" id="PF02254">
    <property type="entry name" value="TrkA_N"/>
    <property type="match status" value="1"/>
</dbReference>
<dbReference type="InterPro" id="IPR006037">
    <property type="entry name" value="RCK_C"/>
</dbReference>
<accession>D4XUY6</accession>
<dbReference type="Pfam" id="PF02080">
    <property type="entry name" value="TrkA_C"/>
    <property type="match status" value="1"/>
</dbReference>
<dbReference type="GO" id="GO:0006813">
    <property type="term" value="P:potassium ion transport"/>
    <property type="evidence" value="ECO:0007669"/>
    <property type="project" value="InterPro"/>
</dbReference>
<comment type="caution">
    <text evidence="3">The sequence shown here is derived from an EMBL/GenBank/DDBJ whole genome shotgun (WGS) entry which is preliminary data.</text>
</comment>
<keyword evidence="4" id="KW-1185">Reference proteome</keyword>
<dbReference type="AlphaFoldDB" id="D4XUY6"/>
<sequence>MKIKHKDDICVIGTGRFGSAIISQLLKMDKSVFILDKEEKSAQVFSDEVQRIVIADAADMRVLKSLEIDQFETVVVAVADNIEIVAALLELKIKNIIARATSKRHARVLKQIGVHVIIRPEQESGIRTALIAANDNFIKYSNNLQELDGGFVLGTTIIRNPKIIGIPLKNLSFNDRGISVVLIKRGSTSMRATGDVVLKEHDLVTLIGDVRDITDALGWCNDTSVQK</sequence>
<dbReference type="PROSITE" id="PS51201">
    <property type="entry name" value="RCK_N"/>
    <property type="match status" value="1"/>
</dbReference>
<name>D4XUY6_9BACT</name>
<evidence type="ECO:0000259" key="2">
    <source>
        <dbReference type="PROSITE" id="PS51202"/>
    </source>
</evidence>
<dbReference type="PROSITE" id="PS51202">
    <property type="entry name" value="RCK_C"/>
    <property type="match status" value="1"/>
</dbReference>
<dbReference type="InterPro" id="IPR050721">
    <property type="entry name" value="Trk_Ktr_HKT_K-transport"/>
</dbReference>
<dbReference type="InterPro" id="IPR036721">
    <property type="entry name" value="RCK_C_sf"/>
</dbReference>
<evidence type="ECO:0000259" key="1">
    <source>
        <dbReference type="PROSITE" id="PS51201"/>
    </source>
</evidence>
<feature type="domain" description="RCK N-terminal" evidence="1">
    <location>
        <begin position="6"/>
        <end position="118"/>
    </location>
</feature>
<dbReference type="Gene3D" id="3.30.70.1450">
    <property type="entry name" value="Regulator of K+ conductance, C-terminal domain"/>
    <property type="match status" value="1"/>
</dbReference>
<feature type="domain" description="RCK C-terminal" evidence="2">
    <location>
        <begin position="139"/>
        <end position="222"/>
    </location>
</feature>
<dbReference type="InterPro" id="IPR036291">
    <property type="entry name" value="NAD(P)-bd_dom_sf"/>
</dbReference>
<dbReference type="EMBL" id="ADNC01000002">
    <property type="protein sequence ID" value="EFF41840.1"/>
    <property type="molecule type" value="Genomic_DNA"/>
</dbReference>
<dbReference type="SUPFAM" id="SSF116726">
    <property type="entry name" value="TrkA C-terminal domain-like"/>
    <property type="match status" value="1"/>
</dbReference>
<dbReference type="STRING" id="747682.MALL_0143"/>
<dbReference type="eggNOG" id="COG0569">
    <property type="taxonomic scope" value="Bacteria"/>
</dbReference>
<dbReference type="OrthoDB" id="9776294at2"/>
<protein>
    <submittedName>
        <fullName evidence="3">TrkA-C domain protein</fullName>
    </submittedName>
</protein>
<evidence type="ECO:0000313" key="3">
    <source>
        <dbReference type="EMBL" id="EFF41840.1"/>
    </source>
</evidence>
<organism evidence="3 4">
    <name type="scientific">Mycoplasmopsis alligatoris A21JP2</name>
    <dbReference type="NCBI Taxonomy" id="747682"/>
    <lineage>
        <taxon>Bacteria</taxon>
        <taxon>Bacillati</taxon>
        <taxon>Mycoplasmatota</taxon>
        <taxon>Mycoplasmoidales</taxon>
        <taxon>Metamycoplasmataceae</taxon>
        <taxon>Mycoplasmopsis</taxon>
    </lineage>
</organism>
<evidence type="ECO:0000313" key="4">
    <source>
        <dbReference type="Proteomes" id="UP000004757"/>
    </source>
</evidence>
<gene>
    <name evidence="3" type="primary">trkA</name>
    <name evidence="3" type="ORF">MALL_0143</name>
</gene>
<dbReference type="SUPFAM" id="SSF51735">
    <property type="entry name" value="NAD(P)-binding Rossmann-fold domains"/>
    <property type="match status" value="1"/>
</dbReference>
<dbReference type="InterPro" id="IPR003148">
    <property type="entry name" value="RCK_N"/>
</dbReference>
<reference evidence="3 4" key="1">
    <citation type="submission" date="2010-03" db="EMBL/GenBank/DDBJ databases">
        <authorList>
            <person name="Glass J.I."/>
            <person name="Benders G.A."/>
            <person name="Durkin A.S."/>
            <person name="Farmerie W.G."/>
            <person name="Hlavinka K."/>
            <person name="Hostetler J."/>
            <person name="Jackson J."/>
            <person name="May M.A."/>
            <person name="Miller R.H."/>
            <person name="Paralanov V."/>
            <person name="Radune D."/>
            <person name="Szczypinski B."/>
            <person name="Brown D.R."/>
        </authorList>
    </citation>
    <scope>NUCLEOTIDE SEQUENCE [LARGE SCALE GENOMIC DNA]</scope>
    <source>
        <strain evidence="3 4">A21JP2</strain>
    </source>
</reference>
<dbReference type="GO" id="GO:0008324">
    <property type="term" value="F:monoatomic cation transmembrane transporter activity"/>
    <property type="evidence" value="ECO:0007669"/>
    <property type="project" value="InterPro"/>
</dbReference>
<dbReference type="Proteomes" id="UP000004757">
    <property type="component" value="Unassembled WGS sequence"/>
</dbReference>